<dbReference type="AlphaFoldDB" id="A0A016RWF9"/>
<keyword evidence="1" id="KW-0732">Signal</keyword>
<evidence type="ECO:0000313" key="4">
    <source>
        <dbReference type="Proteomes" id="UP000024635"/>
    </source>
</evidence>
<evidence type="ECO:0000259" key="2">
    <source>
        <dbReference type="Pfam" id="PF01764"/>
    </source>
</evidence>
<dbReference type="Gene3D" id="3.40.50.1820">
    <property type="entry name" value="alpha/beta hydrolase"/>
    <property type="match status" value="1"/>
</dbReference>
<dbReference type="InterPro" id="IPR002921">
    <property type="entry name" value="Fungal_lipase-type"/>
</dbReference>
<feature type="signal peptide" evidence="1">
    <location>
        <begin position="1"/>
        <end position="18"/>
    </location>
</feature>
<dbReference type="PANTHER" id="PTHR45908">
    <property type="entry name" value="PROTEIN CBG11750-RELATED"/>
    <property type="match status" value="1"/>
</dbReference>
<evidence type="ECO:0000256" key="1">
    <source>
        <dbReference type="SAM" id="SignalP"/>
    </source>
</evidence>
<dbReference type="Proteomes" id="UP000024635">
    <property type="component" value="Unassembled WGS sequence"/>
</dbReference>
<dbReference type="EMBL" id="JARK01001690">
    <property type="protein sequence ID" value="EYB82673.1"/>
    <property type="molecule type" value="Genomic_DNA"/>
</dbReference>
<keyword evidence="4" id="KW-1185">Reference proteome</keyword>
<protein>
    <recommendedName>
        <fullName evidence="2">Fungal lipase-type domain-containing protein</fullName>
    </recommendedName>
</protein>
<evidence type="ECO:0000313" key="3">
    <source>
        <dbReference type="EMBL" id="EYB82673.1"/>
    </source>
</evidence>
<dbReference type="SUPFAM" id="SSF53474">
    <property type="entry name" value="alpha/beta-Hydrolases"/>
    <property type="match status" value="1"/>
</dbReference>
<gene>
    <name evidence="3" type="primary">Acey_s0354.g3315</name>
    <name evidence="3" type="ORF">Y032_0354g3315</name>
</gene>
<dbReference type="CDD" id="cd00519">
    <property type="entry name" value="Lipase_3"/>
    <property type="match status" value="1"/>
</dbReference>
<sequence>MKSILLFFIYSKCALTSAGNYEEKYCSQFSSCESCAGRHHDREFTECVWCPIWNSCISSAVKCRSGYHENVDCPLLSSTQYNETFARIIGTPLIAAAQGTYTQMKRCISNLPGNVRLLKRFALQTPTGERTDGYVAIDYTSQAIIASFSSVASGDKLFYTHFNAEFFTNRQAQFEGSEGLVNRFLYDSWYKLWYILGMEQTLKNLVGIYKNYEIWFIGHSLGGAKAEMAVLSMLFKRLVSQKKVRLLTFGSTRVGDMSFVNLIETLVPYRFRIVHGRDMVPRYPRIFDGEWTPPHHHRYEVWYPNGMRPGAKYFVCLGAEDPQCSSRLSPWEIRAADNDVYFERSMQHWAESYCADSVFYSRSHPTAFANIPEPVYDISSIRTPQTTTGVIPATSTRPSITNPPFFFSQSQQTDSYPAKSVVVATAMNTTIRKRPATDPATTSFESIHIKSTTSATSTTATRELYSTAPEQDFVALYTPVSTSPRLVFMSLLLMYETYGPAPECQPKARKVYRTEGKRSEKYFSTAVQFNNRILFLHGCMITKLTQ</sequence>
<dbReference type="Pfam" id="PF01764">
    <property type="entry name" value="Lipase_3"/>
    <property type="match status" value="1"/>
</dbReference>
<organism evidence="3 4">
    <name type="scientific">Ancylostoma ceylanicum</name>
    <dbReference type="NCBI Taxonomy" id="53326"/>
    <lineage>
        <taxon>Eukaryota</taxon>
        <taxon>Metazoa</taxon>
        <taxon>Ecdysozoa</taxon>
        <taxon>Nematoda</taxon>
        <taxon>Chromadorea</taxon>
        <taxon>Rhabditida</taxon>
        <taxon>Rhabditina</taxon>
        <taxon>Rhabditomorpha</taxon>
        <taxon>Strongyloidea</taxon>
        <taxon>Ancylostomatidae</taxon>
        <taxon>Ancylostomatinae</taxon>
        <taxon>Ancylostoma</taxon>
    </lineage>
</organism>
<reference evidence="4" key="1">
    <citation type="journal article" date="2015" name="Nat. Genet.">
        <title>The genome and transcriptome of the zoonotic hookworm Ancylostoma ceylanicum identify infection-specific gene families.</title>
        <authorList>
            <person name="Schwarz E.M."/>
            <person name="Hu Y."/>
            <person name="Antoshechkin I."/>
            <person name="Miller M.M."/>
            <person name="Sternberg P.W."/>
            <person name="Aroian R.V."/>
        </authorList>
    </citation>
    <scope>NUCLEOTIDE SEQUENCE</scope>
    <source>
        <strain evidence="4">HY135</strain>
    </source>
</reference>
<dbReference type="GO" id="GO:0006629">
    <property type="term" value="P:lipid metabolic process"/>
    <property type="evidence" value="ECO:0007669"/>
    <property type="project" value="InterPro"/>
</dbReference>
<feature type="chain" id="PRO_5001486051" description="Fungal lipase-type domain-containing protein" evidence="1">
    <location>
        <begin position="19"/>
        <end position="546"/>
    </location>
</feature>
<proteinExistence type="predicted"/>
<comment type="caution">
    <text evidence="3">The sequence shown here is derived from an EMBL/GenBank/DDBJ whole genome shotgun (WGS) entry which is preliminary data.</text>
</comment>
<accession>A0A016RWF9</accession>
<dbReference type="InterPro" id="IPR029058">
    <property type="entry name" value="AB_hydrolase_fold"/>
</dbReference>
<feature type="domain" description="Fungal lipase-type" evidence="2">
    <location>
        <begin position="169"/>
        <end position="285"/>
    </location>
</feature>
<dbReference type="OrthoDB" id="426718at2759"/>
<name>A0A016RWF9_9BILA</name>